<sequence length="175" mass="18346">MHQLVGHCFLAAVIFGIMELFQPTSILASSGKIFFHIMGSAWLGMAGYMLFSGSVFWSPVWNGQTDVGPVMFAPIVFTMMMLGLMAFMLTVFALIDLLAARRLRAVGPDAPAEAMLALTQLPGSKTAGEWQGLRVKGEASGGYSAVNGAVDGDALSSGLGNSGAERKAGLLNGRA</sequence>
<keyword evidence="3" id="KW-1185">Reference proteome</keyword>
<evidence type="ECO:0000313" key="3">
    <source>
        <dbReference type="Proteomes" id="UP000236333"/>
    </source>
</evidence>
<evidence type="ECO:0000313" key="2">
    <source>
        <dbReference type="EMBL" id="PNH08285.1"/>
    </source>
</evidence>
<keyword evidence="1" id="KW-0472">Membrane</keyword>
<dbReference type="AlphaFoldDB" id="A0A2J8A715"/>
<reference evidence="2 3" key="1">
    <citation type="journal article" date="2017" name="Mol. Biol. Evol.">
        <title>The 4-celled Tetrabaena socialis nuclear genome reveals the essential components for genetic control of cell number at the origin of multicellularity in the volvocine lineage.</title>
        <authorList>
            <person name="Featherston J."/>
            <person name="Arakaki Y."/>
            <person name="Hanschen E.R."/>
            <person name="Ferris P.J."/>
            <person name="Michod R.E."/>
            <person name="Olson B.J.S.C."/>
            <person name="Nozaki H."/>
            <person name="Durand P.M."/>
        </authorList>
    </citation>
    <scope>NUCLEOTIDE SEQUENCE [LARGE SCALE GENOMIC DNA]</scope>
    <source>
        <strain evidence="2 3">NIES-571</strain>
    </source>
</reference>
<accession>A0A2J8A715</accession>
<dbReference type="EMBL" id="PGGS01000136">
    <property type="protein sequence ID" value="PNH08285.1"/>
    <property type="molecule type" value="Genomic_DNA"/>
</dbReference>
<feature type="transmembrane region" description="Helical" evidence="1">
    <location>
        <begin position="6"/>
        <end position="21"/>
    </location>
</feature>
<feature type="transmembrane region" description="Helical" evidence="1">
    <location>
        <begin position="33"/>
        <end position="51"/>
    </location>
</feature>
<dbReference type="Proteomes" id="UP000236333">
    <property type="component" value="Unassembled WGS sequence"/>
</dbReference>
<evidence type="ECO:0000256" key="1">
    <source>
        <dbReference type="SAM" id="Phobius"/>
    </source>
</evidence>
<dbReference type="PANTHER" id="PTHR16007">
    <property type="entry name" value="EPIDIDYMAL MEMBRANE PROTEIN E9-RELATED"/>
    <property type="match status" value="1"/>
</dbReference>
<dbReference type="InterPro" id="IPR042127">
    <property type="entry name" value="TMEM45"/>
</dbReference>
<keyword evidence="1" id="KW-1133">Transmembrane helix</keyword>
<gene>
    <name evidence="2" type="ORF">TSOC_005168</name>
</gene>
<comment type="caution">
    <text evidence="2">The sequence shown here is derived from an EMBL/GenBank/DDBJ whole genome shotgun (WGS) entry which is preliminary data.</text>
</comment>
<keyword evidence="1" id="KW-0812">Transmembrane</keyword>
<name>A0A2J8A715_9CHLO</name>
<protein>
    <submittedName>
        <fullName evidence="2">Uncharacterized protein</fullName>
    </submittedName>
</protein>
<feature type="transmembrane region" description="Helical" evidence="1">
    <location>
        <begin position="71"/>
        <end position="95"/>
    </location>
</feature>
<organism evidence="2 3">
    <name type="scientific">Tetrabaena socialis</name>
    <dbReference type="NCBI Taxonomy" id="47790"/>
    <lineage>
        <taxon>Eukaryota</taxon>
        <taxon>Viridiplantae</taxon>
        <taxon>Chlorophyta</taxon>
        <taxon>core chlorophytes</taxon>
        <taxon>Chlorophyceae</taxon>
        <taxon>CS clade</taxon>
        <taxon>Chlamydomonadales</taxon>
        <taxon>Tetrabaenaceae</taxon>
        <taxon>Tetrabaena</taxon>
    </lineage>
</organism>
<proteinExistence type="predicted"/>
<dbReference type="PANTHER" id="PTHR16007:SF15">
    <property type="entry name" value="TRANSMEMBRANE PROTEIN 45B"/>
    <property type="match status" value="1"/>
</dbReference>